<dbReference type="GO" id="GO:0001508">
    <property type="term" value="P:action potential"/>
    <property type="evidence" value="ECO:0007669"/>
    <property type="project" value="TreeGrafter"/>
</dbReference>
<feature type="transmembrane region" description="Helical" evidence="12">
    <location>
        <begin position="319"/>
        <end position="346"/>
    </location>
</feature>
<evidence type="ECO:0000313" key="15">
    <source>
        <dbReference type="Proteomes" id="UP000179047"/>
    </source>
</evidence>
<evidence type="ECO:0000256" key="10">
    <source>
        <dbReference type="ARBA" id="ARBA00023136"/>
    </source>
</evidence>
<proteinExistence type="predicted"/>
<keyword evidence="2" id="KW-0813">Transport</keyword>
<evidence type="ECO:0000259" key="13">
    <source>
        <dbReference type="Pfam" id="PF00520"/>
    </source>
</evidence>
<keyword evidence="10 12" id="KW-0472">Membrane</keyword>
<keyword evidence="7" id="KW-0630">Potassium</keyword>
<evidence type="ECO:0000256" key="8">
    <source>
        <dbReference type="ARBA" id="ARBA00022989"/>
    </source>
</evidence>
<evidence type="ECO:0000256" key="7">
    <source>
        <dbReference type="ARBA" id="ARBA00022958"/>
    </source>
</evidence>
<keyword evidence="4 12" id="KW-0812">Transmembrane</keyword>
<dbReference type="PANTHER" id="PTHR11537:SF254">
    <property type="entry name" value="POTASSIUM VOLTAGE-GATED CHANNEL PROTEIN SHAB"/>
    <property type="match status" value="1"/>
</dbReference>
<keyword evidence="11" id="KW-0407">Ion channel</keyword>
<dbReference type="SUPFAM" id="SSF81324">
    <property type="entry name" value="Voltage-gated potassium channels"/>
    <property type="match status" value="1"/>
</dbReference>
<dbReference type="AlphaFoldDB" id="A0A1F8GYZ7"/>
<evidence type="ECO:0000256" key="9">
    <source>
        <dbReference type="ARBA" id="ARBA00023065"/>
    </source>
</evidence>
<keyword evidence="8 12" id="KW-1133">Transmembrane helix</keyword>
<evidence type="ECO:0000256" key="2">
    <source>
        <dbReference type="ARBA" id="ARBA00022448"/>
    </source>
</evidence>
<comment type="caution">
    <text evidence="14">The sequence shown here is derived from an EMBL/GenBank/DDBJ whole genome shotgun (WGS) entry which is preliminary data.</text>
</comment>
<keyword evidence="6" id="KW-0851">Voltage-gated channel</keyword>
<dbReference type="EMBL" id="MGKP01000002">
    <property type="protein sequence ID" value="OGN29856.1"/>
    <property type="molecule type" value="Genomic_DNA"/>
</dbReference>
<comment type="subcellular location">
    <subcellularLocation>
        <location evidence="1">Membrane</location>
        <topology evidence="1">Multi-pass membrane protein</topology>
    </subcellularLocation>
</comment>
<dbReference type="InterPro" id="IPR005821">
    <property type="entry name" value="Ion_trans_dom"/>
</dbReference>
<dbReference type="STRING" id="1802701.A3A33_01035"/>
<keyword evidence="3" id="KW-0633">Potassium transport</keyword>
<dbReference type="InterPro" id="IPR027359">
    <property type="entry name" value="Volt_channel_dom_sf"/>
</dbReference>
<evidence type="ECO:0000256" key="12">
    <source>
        <dbReference type="SAM" id="Phobius"/>
    </source>
</evidence>
<evidence type="ECO:0000256" key="1">
    <source>
        <dbReference type="ARBA" id="ARBA00004141"/>
    </source>
</evidence>
<dbReference type="PANTHER" id="PTHR11537">
    <property type="entry name" value="VOLTAGE-GATED POTASSIUM CHANNEL"/>
    <property type="match status" value="1"/>
</dbReference>
<dbReference type="InterPro" id="IPR028325">
    <property type="entry name" value="VG_K_chnl"/>
</dbReference>
<keyword evidence="9" id="KW-0406">Ion transport</keyword>
<feature type="domain" description="Ion transport" evidence="13">
    <location>
        <begin position="20"/>
        <end position="162"/>
    </location>
</feature>
<evidence type="ECO:0000256" key="5">
    <source>
        <dbReference type="ARBA" id="ARBA00022826"/>
    </source>
</evidence>
<dbReference type="GO" id="GO:0005249">
    <property type="term" value="F:voltage-gated potassium channel activity"/>
    <property type="evidence" value="ECO:0007669"/>
    <property type="project" value="InterPro"/>
</dbReference>
<dbReference type="Proteomes" id="UP000179047">
    <property type="component" value="Unassembled WGS sequence"/>
</dbReference>
<feature type="transmembrane region" description="Helical" evidence="12">
    <location>
        <begin position="150"/>
        <end position="171"/>
    </location>
</feature>
<dbReference type="GO" id="GO:0008076">
    <property type="term" value="C:voltage-gated potassium channel complex"/>
    <property type="evidence" value="ECO:0007669"/>
    <property type="project" value="InterPro"/>
</dbReference>
<reference evidence="14 15" key="1">
    <citation type="journal article" date="2016" name="Nat. Commun.">
        <title>Thousands of microbial genomes shed light on interconnected biogeochemical processes in an aquifer system.</title>
        <authorList>
            <person name="Anantharaman K."/>
            <person name="Brown C.T."/>
            <person name="Hug L.A."/>
            <person name="Sharon I."/>
            <person name="Castelle C.J."/>
            <person name="Probst A.J."/>
            <person name="Thomas B.C."/>
            <person name="Singh A."/>
            <person name="Wilkins M.J."/>
            <person name="Karaoz U."/>
            <person name="Brodie E.L."/>
            <person name="Williams K.H."/>
            <person name="Hubbard S.S."/>
            <person name="Banfield J.F."/>
        </authorList>
    </citation>
    <scope>NUCLEOTIDE SEQUENCE [LARGE SCALE GENOMIC DNA]</scope>
</reference>
<name>A0A1F8GYZ7_9BACT</name>
<evidence type="ECO:0000256" key="6">
    <source>
        <dbReference type="ARBA" id="ARBA00022882"/>
    </source>
</evidence>
<sequence>MTIREKIHNFFEAPDTIAAKAVQFVIVLLILFSVAFVVIEQWYGAYFLAHKSFFQITEHSILAAFTVEYILRLSTAPIKWKFAVKPLNLIDFVAVFPNYLEFLLPIFINTTELRVLRLIRLLRFSRILRAFKLFRYGEFFKRVLRYRGTILEAITPILLLVISIKGGVWILEHHDRWIQDPSLGDLFAIIGFALGIILSQKISSTYDKFLEVETTIVRLSSTLTSLGEILDRTPNRNGRKACQTWARDFLLLLKDPGANNHDIYRANMSLYQAIRSDENVPGDLHMTWLSITNDATFCLSKKARLTPRAYDLLLQQATVLYLVLIALFIPGLTGMISVFIAAYILYGMYYLTQDLDSIVGGEYQLINIDISELEQIASEPREDV</sequence>
<evidence type="ECO:0000313" key="14">
    <source>
        <dbReference type="EMBL" id="OGN29856.1"/>
    </source>
</evidence>
<dbReference type="Pfam" id="PF00520">
    <property type="entry name" value="Ion_trans"/>
    <property type="match status" value="1"/>
</dbReference>
<evidence type="ECO:0000256" key="4">
    <source>
        <dbReference type="ARBA" id="ARBA00022692"/>
    </source>
</evidence>
<accession>A0A1F8GYZ7</accession>
<keyword evidence="5" id="KW-0631">Potassium channel</keyword>
<feature type="transmembrane region" description="Helical" evidence="12">
    <location>
        <begin position="183"/>
        <end position="199"/>
    </location>
</feature>
<gene>
    <name evidence="14" type="ORF">A3A33_01035</name>
</gene>
<evidence type="ECO:0000256" key="11">
    <source>
        <dbReference type="ARBA" id="ARBA00023303"/>
    </source>
</evidence>
<dbReference type="PRINTS" id="PR00169">
    <property type="entry name" value="KCHANNEL"/>
</dbReference>
<dbReference type="Gene3D" id="1.20.120.350">
    <property type="entry name" value="Voltage-gated potassium channels. Chain C"/>
    <property type="match status" value="1"/>
</dbReference>
<organism evidence="14 15">
    <name type="scientific">Candidatus Yanofskybacteria bacterium RIFCSPLOWO2_01_FULL_49_25</name>
    <dbReference type="NCBI Taxonomy" id="1802701"/>
    <lineage>
        <taxon>Bacteria</taxon>
        <taxon>Candidatus Yanofskyibacteriota</taxon>
    </lineage>
</organism>
<protein>
    <recommendedName>
        <fullName evidence="13">Ion transport domain-containing protein</fullName>
    </recommendedName>
</protein>
<evidence type="ECO:0000256" key="3">
    <source>
        <dbReference type="ARBA" id="ARBA00022538"/>
    </source>
</evidence>
<feature type="transmembrane region" description="Helical" evidence="12">
    <location>
        <begin position="21"/>
        <end position="43"/>
    </location>
</feature>